<evidence type="ECO:0000256" key="2">
    <source>
        <dbReference type="SAM" id="SignalP"/>
    </source>
</evidence>
<proteinExistence type="predicted"/>
<keyword evidence="2" id="KW-0732">Signal</keyword>
<name>A0A7W7QDW2_9PSEU</name>
<evidence type="ECO:0000313" key="4">
    <source>
        <dbReference type="Proteomes" id="UP000520767"/>
    </source>
</evidence>
<protein>
    <submittedName>
        <fullName evidence="3">Uncharacterized protein</fullName>
    </submittedName>
</protein>
<gene>
    <name evidence="3" type="ORF">FHR82_008041</name>
</gene>
<dbReference type="AlphaFoldDB" id="A0A7W7QDW2"/>
<dbReference type="RefSeq" id="WP_184815779.1">
    <property type="nucleotide sequence ID" value="NZ_JACHJQ010000011.1"/>
</dbReference>
<comment type="caution">
    <text evidence="3">The sequence shown here is derived from an EMBL/GenBank/DDBJ whole genome shotgun (WGS) entry which is preliminary data.</text>
</comment>
<feature type="compositionally biased region" description="Low complexity" evidence="1">
    <location>
        <begin position="159"/>
        <end position="176"/>
    </location>
</feature>
<accession>A0A7W7QDW2</accession>
<reference evidence="3 4" key="1">
    <citation type="submission" date="2020-08" db="EMBL/GenBank/DDBJ databases">
        <title>Genomic Encyclopedia of Type Strains, Phase III (KMG-III): the genomes of soil and plant-associated and newly described type strains.</title>
        <authorList>
            <person name="Whitman W."/>
        </authorList>
    </citation>
    <scope>NUCLEOTIDE SEQUENCE [LARGE SCALE GENOMIC DNA]</scope>
    <source>
        <strain evidence="3 4">CECT 8960</strain>
    </source>
</reference>
<feature type="signal peptide" evidence="2">
    <location>
        <begin position="1"/>
        <end position="33"/>
    </location>
</feature>
<feature type="region of interest" description="Disordered" evidence="1">
    <location>
        <begin position="152"/>
        <end position="255"/>
    </location>
</feature>
<feature type="region of interest" description="Disordered" evidence="1">
    <location>
        <begin position="106"/>
        <end position="133"/>
    </location>
</feature>
<sequence>MEFSRLLRRGLLVAAIAVAGWLLSAVFAGSASADELPGDQPQTREQSAGGLLGGLLGGITHSVTGLTDTVVDITGSVIDTTSTLLTPVTQPPQEPIADVPELLPIDEWTGSNGTDRVERAPVPAPAPAPAPLPVAPAPRPVVATPVEDVAPAPVPAAAPAPQQAAAQEKTTTPTATGHEAGTGSTPEPVKTPAGPSGPGSTVSAAHHDSGGARGTHGVLVSQATLSHPADAGFTTRSRAVNAAGRDAGLPVSTPD</sequence>
<dbReference type="EMBL" id="JACHJQ010000011">
    <property type="protein sequence ID" value="MBB4911770.1"/>
    <property type="molecule type" value="Genomic_DNA"/>
</dbReference>
<dbReference type="Proteomes" id="UP000520767">
    <property type="component" value="Unassembled WGS sequence"/>
</dbReference>
<evidence type="ECO:0000313" key="3">
    <source>
        <dbReference type="EMBL" id="MBB4911770.1"/>
    </source>
</evidence>
<evidence type="ECO:0000256" key="1">
    <source>
        <dbReference type="SAM" id="MobiDB-lite"/>
    </source>
</evidence>
<feature type="compositionally biased region" description="Pro residues" evidence="1">
    <location>
        <begin position="122"/>
        <end position="133"/>
    </location>
</feature>
<feature type="chain" id="PRO_5030892169" evidence="2">
    <location>
        <begin position="34"/>
        <end position="255"/>
    </location>
</feature>
<organism evidence="3 4">
    <name type="scientific">Actinophytocola algeriensis</name>
    <dbReference type="NCBI Taxonomy" id="1768010"/>
    <lineage>
        <taxon>Bacteria</taxon>
        <taxon>Bacillati</taxon>
        <taxon>Actinomycetota</taxon>
        <taxon>Actinomycetes</taxon>
        <taxon>Pseudonocardiales</taxon>
        <taxon>Pseudonocardiaceae</taxon>
    </lineage>
</organism>
<keyword evidence="4" id="KW-1185">Reference proteome</keyword>